<feature type="transmembrane region" description="Helical" evidence="1">
    <location>
        <begin position="774"/>
        <end position="798"/>
    </location>
</feature>
<keyword evidence="1" id="KW-0812">Transmembrane</keyword>
<feature type="transmembrane region" description="Helical" evidence="1">
    <location>
        <begin position="548"/>
        <end position="566"/>
    </location>
</feature>
<proteinExistence type="predicted"/>
<dbReference type="EMBL" id="CP011112">
    <property type="protein sequence ID" value="AKU18451.1"/>
    <property type="molecule type" value="Genomic_DNA"/>
</dbReference>
<evidence type="ECO:0000313" key="2">
    <source>
        <dbReference type="EMBL" id="AKU18451.1"/>
    </source>
</evidence>
<organism evidence="2 3">
    <name type="scientific">Luteipulveratus mongoliensis</name>
    <dbReference type="NCBI Taxonomy" id="571913"/>
    <lineage>
        <taxon>Bacteria</taxon>
        <taxon>Bacillati</taxon>
        <taxon>Actinomycetota</taxon>
        <taxon>Actinomycetes</taxon>
        <taxon>Micrococcales</taxon>
        <taxon>Dermacoccaceae</taxon>
        <taxon>Luteipulveratus</taxon>
    </lineage>
</organism>
<feature type="transmembrane region" description="Helical" evidence="1">
    <location>
        <begin position="495"/>
        <end position="517"/>
    </location>
</feature>
<evidence type="ECO:0000313" key="3">
    <source>
        <dbReference type="Proteomes" id="UP000066480"/>
    </source>
</evidence>
<feature type="transmembrane region" description="Helical" evidence="1">
    <location>
        <begin position="377"/>
        <end position="401"/>
    </location>
</feature>
<dbReference type="KEGG" id="lmoi:VV02_25670"/>
<evidence type="ECO:0008006" key="4">
    <source>
        <dbReference type="Google" id="ProtNLM"/>
    </source>
</evidence>
<feature type="transmembrane region" description="Helical" evidence="1">
    <location>
        <begin position="831"/>
        <end position="852"/>
    </location>
</feature>
<keyword evidence="1" id="KW-0472">Membrane</keyword>
<keyword evidence="1" id="KW-1133">Transmembrane helix</keyword>
<dbReference type="AlphaFoldDB" id="A0A0K1JP10"/>
<feature type="transmembrane region" description="Helical" evidence="1">
    <location>
        <begin position="336"/>
        <end position="356"/>
    </location>
</feature>
<gene>
    <name evidence="2" type="ORF">VV02_25670</name>
</gene>
<reference evidence="2 3" key="1">
    <citation type="submission" date="2015-03" db="EMBL/GenBank/DDBJ databases">
        <title>Luteipulveratus halotolerans sp. nov., a novel actinobacterium (Dermacoccaceae) from Sarawak, Malaysia.</title>
        <authorList>
            <person name="Juboi H."/>
            <person name="Basik A."/>
            <person name="Shamsul S.S."/>
            <person name="Arnold P."/>
            <person name="Schmitt E.K."/>
            <person name="Sanglier J.-J."/>
            <person name="Yeo T."/>
        </authorList>
    </citation>
    <scope>NUCLEOTIDE SEQUENCE [LARGE SCALE GENOMIC DNA]</scope>
    <source>
        <strain evidence="2 3">MN07-A0370</strain>
    </source>
</reference>
<accession>A0A0K1JP10</accession>
<feature type="transmembrane region" description="Helical" evidence="1">
    <location>
        <begin position="872"/>
        <end position="894"/>
    </location>
</feature>
<dbReference type="STRING" id="571913.VV02_25670"/>
<sequence length="909" mass="96081">MARSTTEFEVEAAPVTSSAPRDRRFPYARLAAAARRRQQLVLMAVIAGLVACAALLPLMTNTIARAMVDNRVQALGALGRTIEARSIGVEGLVAPNRIAPVVGAQWDGLATPAVAQYRILVNPEPTATGDEANLLARESQCAHLRFVSGRCPTARDELAMSPASARAMKVSVGSRVAVLQRNSSRDNVRRTLLVTGLYDQPRADDFWRGLDITKVTVKTLPRGGGQIQHYEWITAASTFSGPPPPPIVDSTAPRRSTQESPAGVGWAGVETTVGRQLRQGMLTYEKLDRARDAVSASRRDLGAIAGLDVQLTEQVSTVDGQVRGDVDQIRTIAPLLLAQLVLLQVVLVWIVLRALLTQRRSEVALLRLRSPGRPGARRLLVGEMTSPVILALPLGLLLAYALDALGRSTWLEGTAWGGWSWTAAGAALLAAGACAVLLRLMVGRLVRRPVSELLRSVPPRQNRWSLSATEAIVLTLAVGLLVTVATGTLSGAPVLVTPIVMALAVGLIVGGLLVPVGNRVTSRLLRRGRVAALLGVAGLARRPSTRNLILAMTAAGALLTFTTSTMDLGRTNRAEAADAVSGAPVRIIGDDLSGFTEARRVIDVVNRLDPGRQHLAPVVRARSGSSDGPVMLAGEPAAMSRIAYRAGQPDPWALLPRTPPAQGLATVSATWSPPFTTSSFSGPSLAAEDADYVTVGQVPVIPGGEPHLFVTSIQPMLQQASRTTSVTAEIWSDGRDPALISRAQTALRDAGFGEINIDRQSTHRKDLDRSASAYGLQLGLVVAAGSVLVAALVMIAVLSTQAGVRRRDQSALVRAGVGRSILGRARRLETVLTVVPMALGGLVGMLGARLAAPSIPWYTDDPPYPIASDQPPWSSALVALLIGLVLVTVVAAVLRREPSTGSGRRGRDA</sequence>
<evidence type="ECO:0000256" key="1">
    <source>
        <dbReference type="SAM" id="Phobius"/>
    </source>
</evidence>
<feature type="transmembrane region" description="Helical" evidence="1">
    <location>
        <begin position="421"/>
        <end position="442"/>
    </location>
</feature>
<feature type="transmembrane region" description="Helical" evidence="1">
    <location>
        <begin position="463"/>
        <end position="489"/>
    </location>
</feature>
<name>A0A0K1JP10_9MICO</name>
<protein>
    <recommendedName>
        <fullName evidence="4">ABC3 transporter permease protein domain-containing protein</fullName>
    </recommendedName>
</protein>
<feature type="transmembrane region" description="Helical" evidence="1">
    <location>
        <begin position="40"/>
        <end position="59"/>
    </location>
</feature>
<dbReference type="Proteomes" id="UP000066480">
    <property type="component" value="Chromosome"/>
</dbReference>
<keyword evidence="3" id="KW-1185">Reference proteome</keyword>